<dbReference type="NCBIfam" id="TIGR02865">
    <property type="entry name" value="spore_II_E"/>
    <property type="match status" value="1"/>
</dbReference>
<feature type="transmembrane region" description="Helical" evidence="2">
    <location>
        <begin position="287"/>
        <end position="304"/>
    </location>
</feature>
<keyword evidence="1 4" id="KW-0378">Hydrolase</keyword>
<keyword evidence="2" id="KW-0472">Membrane</keyword>
<organism evidence="4 5">
    <name type="scientific">Thermoanaerobacterium butyriciformans</name>
    <dbReference type="NCBI Taxonomy" id="1702242"/>
    <lineage>
        <taxon>Bacteria</taxon>
        <taxon>Bacillati</taxon>
        <taxon>Bacillota</taxon>
        <taxon>Clostridia</taxon>
        <taxon>Thermoanaerobacterales</taxon>
        <taxon>Thermoanaerobacteraceae</taxon>
        <taxon>Thermoanaerobacterium</taxon>
    </lineage>
</organism>
<feature type="transmembrane region" description="Helical" evidence="2">
    <location>
        <begin position="207"/>
        <end position="233"/>
    </location>
</feature>
<keyword evidence="2" id="KW-1133">Transmembrane helix</keyword>
<evidence type="ECO:0000259" key="3">
    <source>
        <dbReference type="PROSITE" id="PS51746"/>
    </source>
</evidence>
<feature type="domain" description="PPM-type phosphatase" evidence="3">
    <location>
        <begin position="570"/>
        <end position="778"/>
    </location>
</feature>
<dbReference type="SUPFAM" id="SSF81606">
    <property type="entry name" value="PP2C-like"/>
    <property type="match status" value="1"/>
</dbReference>
<proteinExistence type="predicted"/>
<evidence type="ECO:0000313" key="4">
    <source>
        <dbReference type="EMBL" id="MBP2072048.1"/>
    </source>
</evidence>
<dbReference type="Pfam" id="PF19732">
    <property type="entry name" value="SpoIIE_N"/>
    <property type="match status" value="1"/>
</dbReference>
<protein>
    <submittedName>
        <fullName evidence="4">Stage II sporulation protein E</fullName>
        <ecNumber evidence="4">3.1.3.16</ecNumber>
    </submittedName>
</protein>
<name>A0ABS4NEF4_9THEO</name>
<dbReference type="InterPro" id="IPR014221">
    <property type="entry name" value="SpoII_E"/>
</dbReference>
<comment type="caution">
    <text evidence="4">The sequence shown here is derived from an EMBL/GenBank/DDBJ whole genome shotgun (WGS) entry which is preliminary data.</text>
</comment>
<dbReference type="Gene3D" id="3.60.40.10">
    <property type="entry name" value="PPM-type phosphatase domain"/>
    <property type="match status" value="1"/>
</dbReference>
<reference evidence="4" key="1">
    <citation type="submission" date="2021-03" db="EMBL/GenBank/DDBJ databases">
        <title>Genomic Encyclopedia of Type Strains, Phase IV (KMG-IV): sequencing the most valuable type-strain genomes for metagenomic binning, comparative biology and taxonomic classification.</title>
        <authorList>
            <person name="Goeker M."/>
        </authorList>
    </citation>
    <scope>NUCLEOTIDE SEQUENCE</scope>
    <source>
        <strain evidence="4">DSM 101588</strain>
    </source>
</reference>
<feature type="transmembrane region" description="Helical" evidence="2">
    <location>
        <begin position="261"/>
        <end position="281"/>
    </location>
</feature>
<feature type="transmembrane region" description="Helical" evidence="2">
    <location>
        <begin position="136"/>
        <end position="158"/>
    </location>
</feature>
<dbReference type="PANTHER" id="PTHR43156:SF2">
    <property type="entry name" value="STAGE II SPORULATION PROTEIN E"/>
    <property type="match status" value="1"/>
</dbReference>
<feature type="transmembrane region" description="Helical" evidence="2">
    <location>
        <begin position="112"/>
        <end position="130"/>
    </location>
</feature>
<keyword evidence="2" id="KW-0812">Transmembrane</keyword>
<dbReference type="EC" id="3.1.3.16" evidence="4"/>
<feature type="transmembrane region" description="Helical" evidence="2">
    <location>
        <begin position="28"/>
        <end position="47"/>
    </location>
</feature>
<dbReference type="GO" id="GO:0004722">
    <property type="term" value="F:protein serine/threonine phosphatase activity"/>
    <property type="evidence" value="ECO:0007669"/>
    <property type="project" value="UniProtKB-EC"/>
</dbReference>
<feature type="transmembrane region" description="Helical" evidence="2">
    <location>
        <begin position="178"/>
        <end position="195"/>
    </location>
</feature>
<evidence type="ECO:0000256" key="1">
    <source>
        <dbReference type="ARBA" id="ARBA00022801"/>
    </source>
</evidence>
<dbReference type="Pfam" id="PF07228">
    <property type="entry name" value="SpoIIE"/>
    <property type="match status" value="1"/>
</dbReference>
<sequence length="783" mass="87373">MQSADILPYSRIGRKESNEKLQKDNVKFIVNSLIFALIGFVIGRAQIMDSLLPFGAAYFASLIMQKRKYFLSGIGVYLGVLSLHDVNSTKYLIVLTLVLFFECLLKVKSKNIFKVAVITFLSLLTVDLIYSKAYGFLLFDVMTSIYESVIAMLMVFIFNQAISLLGSLNRKVISNEEIISLCILLSIFILGLNNIKVWRFNLNNTFGILTILIGSYIGGVGTGAGVGTTIGLIGSLSLTNTPTSVGLYGFTGLLSGSMKKLGRLGITIGFFTATAIMTFYVNGYSNMLINPYDLALSSALFLAVPKKHLDKLLLIVKGNKDLSQRNYSVKLKEVVTDKLKEYAEVFDELGKSFKKANEKILDHKDISYLFEEIANKTCTDCAMYKTCWDKDFYFTYKSMFDLVENLEGTGNVENNKLYKKCIRFPELLNCTKHNLMLYKINMQWRERLKDAKNIVSNQLKGISSVISNMADDISMDITFKDDLEQYLLVELDKRGIPVDDAIVYDEGEGNVVIKIYKKACYAAKECEKKVIPAVSEIMGEKYERKNTLCSINNKGRCGLTLTRAESYQVSTGISKVSKSANKISGDTYSFMELEGGKYMAALSDGMGFGYRAASESSTTISLLERFIEAGFDKGLVVQTINSILALRSAEEMFSTVDISFIDLFTGDAEFIKIGASATFIKSGKDVDVIESSSLPIGILEDVDADIHDRKLKDGDFVILTTDGVLDCFDGNKEESMARFLRSLDMKDPQDMAEAIMKKCLELCENTPRDDMTVLVVKVWKKRL</sequence>
<dbReference type="InterPro" id="IPR045768">
    <property type="entry name" value="SpoIIE_N"/>
</dbReference>
<dbReference type="SMART" id="SM00331">
    <property type="entry name" value="PP2C_SIG"/>
    <property type="match status" value="1"/>
</dbReference>
<gene>
    <name evidence="4" type="ORF">J2Z80_001571</name>
</gene>
<dbReference type="PANTHER" id="PTHR43156">
    <property type="entry name" value="STAGE II SPORULATION PROTEIN E-RELATED"/>
    <property type="match status" value="1"/>
</dbReference>
<dbReference type="RefSeq" id="WP_209453857.1">
    <property type="nucleotide sequence ID" value="NZ_JAGGLT010000015.1"/>
</dbReference>
<dbReference type="Proteomes" id="UP001166402">
    <property type="component" value="Unassembled WGS sequence"/>
</dbReference>
<dbReference type="PROSITE" id="PS51746">
    <property type="entry name" value="PPM_2"/>
    <property type="match status" value="1"/>
</dbReference>
<dbReference type="InterPro" id="IPR036457">
    <property type="entry name" value="PPM-type-like_dom_sf"/>
</dbReference>
<evidence type="ECO:0000313" key="5">
    <source>
        <dbReference type="Proteomes" id="UP001166402"/>
    </source>
</evidence>
<dbReference type="InterPro" id="IPR052016">
    <property type="entry name" value="Bact_Sigma-Reg"/>
</dbReference>
<dbReference type="EMBL" id="JAGGLT010000015">
    <property type="protein sequence ID" value="MBP2072048.1"/>
    <property type="molecule type" value="Genomic_DNA"/>
</dbReference>
<accession>A0ABS4NEF4</accession>
<dbReference type="InterPro" id="IPR001932">
    <property type="entry name" value="PPM-type_phosphatase-like_dom"/>
</dbReference>
<feature type="transmembrane region" description="Helical" evidence="2">
    <location>
        <begin position="90"/>
        <end position="105"/>
    </location>
</feature>
<evidence type="ECO:0000256" key="2">
    <source>
        <dbReference type="SAM" id="Phobius"/>
    </source>
</evidence>
<keyword evidence="5" id="KW-1185">Reference proteome</keyword>